<dbReference type="Proteomes" id="UP000295724">
    <property type="component" value="Unassembled WGS sequence"/>
</dbReference>
<dbReference type="EMBL" id="SNZB01000008">
    <property type="protein sequence ID" value="TDR16366.1"/>
    <property type="molecule type" value="Genomic_DNA"/>
</dbReference>
<feature type="chain" id="PRO_5020531704" description="DUF4832 domain-containing protein" evidence="1">
    <location>
        <begin position="26"/>
        <end position="453"/>
    </location>
</feature>
<evidence type="ECO:0000313" key="3">
    <source>
        <dbReference type="Proteomes" id="UP000295724"/>
    </source>
</evidence>
<keyword evidence="1" id="KW-0732">Signal</keyword>
<proteinExistence type="predicted"/>
<gene>
    <name evidence="2" type="ORF">C8D91_2893</name>
</gene>
<evidence type="ECO:0000256" key="1">
    <source>
        <dbReference type="SAM" id="SignalP"/>
    </source>
</evidence>
<dbReference type="OrthoDB" id="9800974at2"/>
<accession>A0A4R6XB26</accession>
<reference evidence="2 3" key="1">
    <citation type="submission" date="2019-03" db="EMBL/GenBank/DDBJ databases">
        <title>Genomic Encyclopedia of Type Strains, Phase IV (KMG-IV): sequencing the most valuable type-strain genomes for metagenomic binning, comparative biology and taxonomic classification.</title>
        <authorList>
            <person name="Goeker M."/>
        </authorList>
    </citation>
    <scope>NUCLEOTIDE SEQUENCE [LARGE SCALE GENOMIC DNA]</scope>
    <source>
        <strain evidence="2 3">DSM 25488</strain>
    </source>
</reference>
<keyword evidence="3" id="KW-1185">Reference proteome</keyword>
<sequence length="453" mass="48821">MKIKEQLLTLMLSVILQFILTTADANEGPTVLAFEDHGYVNPFTGGVAWETSNHADVLSMEWAFIGLSEVLPLCSGGFDWTSVDDFLATVDARGHQGILRPIVFGPGYGDENYAPSDLLVNAFVYESTTFDNPAWNEASVQSCILKFIDAFALQYKNDQRVAYIQMGLVGLWGEHHLDGGPYNLANFPSFAFQKTMINHFIDGFGHFSTDLLTALSLDSAQDHGFFSSADTSLDNLRFGFFDDSLLTANHAAGDNWRQDVAPAAQLALHRQHGWGGEAYWSGCNSNGSWTTPPNDCGNGETLSDQAERIGLNYMLGSPAFDDNSISSATLLAASQMMGYKFTATAATRLDANTIHVTVENTGAAFCPYMVEVCTIEGCGGDLSTLSPGSSRVVAVPALAATSQVLYFNSPRLNPNSSQKIRWSNVGADDEAATLTVTVDAAGLIFADGFESIP</sequence>
<organism evidence="2 3">
    <name type="scientific">Marinicella litoralis</name>
    <dbReference type="NCBI Taxonomy" id="644220"/>
    <lineage>
        <taxon>Bacteria</taxon>
        <taxon>Pseudomonadati</taxon>
        <taxon>Pseudomonadota</taxon>
        <taxon>Gammaproteobacteria</taxon>
        <taxon>Lysobacterales</taxon>
        <taxon>Marinicellaceae</taxon>
        <taxon>Marinicella</taxon>
    </lineage>
</organism>
<feature type="signal peptide" evidence="1">
    <location>
        <begin position="1"/>
        <end position="25"/>
    </location>
</feature>
<comment type="caution">
    <text evidence="2">The sequence shown here is derived from an EMBL/GenBank/DDBJ whole genome shotgun (WGS) entry which is preliminary data.</text>
</comment>
<protein>
    <recommendedName>
        <fullName evidence="4">DUF4832 domain-containing protein</fullName>
    </recommendedName>
</protein>
<evidence type="ECO:0008006" key="4">
    <source>
        <dbReference type="Google" id="ProtNLM"/>
    </source>
</evidence>
<name>A0A4R6XB26_9GAMM</name>
<dbReference type="AlphaFoldDB" id="A0A4R6XB26"/>
<dbReference type="RefSeq" id="WP_099020088.1">
    <property type="nucleotide sequence ID" value="NZ_NIHB01000006.1"/>
</dbReference>
<dbReference type="Gene3D" id="3.20.20.80">
    <property type="entry name" value="Glycosidases"/>
    <property type="match status" value="1"/>
</dbReference>
<evidence type="ECO:0000313" key="2">
    <source>
        <dbReference type="EMBL" id="TDR16366.1"/>
    </source>
</evidence>